<keyword evidence="3" id="KW-0813">Transport</keyword>
<dbReference type="Pfam" id="PF04066">
    <property type="entry name" value="MrpF_PhaF"/>
    <property type="match status" value="1"/>
</dbReference>
<dbReference type="InterPro" id="IPR007208">
    <property type="entry name" value="MrpF/PhaF-like"/>
</dbReference>
<evidence type="ECO:0000256" key="8">
    <source>
        <dbReference type="SAM" id="Phobius"/>
    </source>
</evidence>
<keyword evidence="6 8" id="KW-1133">Transmembrane helix</keyword>
<keyword evidence="5 8" id="KW-0812">Transmembrane</keyword>
<protein>
    <submittedName>
        <fullName evidence="9">PH regulation protein F</fullName>
    </submittedName>
</protein>
<accession>A0ABS1CPB3</accession>
<evidence type="ECO:0000256" key="6">
    <source>
        <dbReference type="ARBA" id="ARBA00022989"/>
    </source>
</evidence>
<organism evidence="9 10">
    <name type="scientific">Thiohalocapsa halophila</name>
    <dbReference type="NCBI Taxonomy" id="69359"/>
    <lineage>
        <taxon>Bacteria</taxon>
        <taxon>Pseudomonadati</taxon>
        <taxon>Pseudomonadota</taxon>
        <taxon>Gammaproteobacteria</taxon>
        <taxon>Chromatiales</taxon>
        <taxon>Chromatiaceae</taxon>
        <taxon>Thiohalocapsa</taxon>
    </lineage>
</organism>
<proteinExistence type="inferred from homology"/>
<evidence type="ECO:0000256" key="4">
    <source>
        <dbReference type="ARBA" id="ARBA00022475"/>
    </source>
</evidence>
<evidence type="ECO:0000313" key="9">
    <source>
        <dbReference type="EMBL" id="MBK1633687.1"/>
    </source>
</evidence>
<reference evidence="9 10" key="1">
    <citation type="journal article" date="2020" name="Microorganisms">
        <title>Osmotic Adaptation and Compatible Solute Biosynthesis of Phototrophic Bacteria as Revealed from Genome Analyses.</title>
        <authorList>
            <person name="Imhoff J.F."/>
            <person name="Rahn T."/>
            <person name="Kunzel S."/>
            <person name="Keller A."/>
            <person name="Neulinger S.C."/>
        </authorList>
    </citation>
    <scope>NUCLEOTIDE SEQUENCE [LARGE SCALE GENOMIC DNA]</scope>
    <source>
        <strain evidence="9 10">DSM 6210</strain>
    </source>
</reference>
<feature type="transmembrane region" description="Helical" evidence="8">
    <location>
        <begin position="62"/>
        <end position="81"/>
    </location>
</feature>
<dbReference type="PANTHER" id="PTHR34702">
    <property type="entry name" value="NA(+)/H(+) ANTIPORTER SUBUNIT F1"/>
    <property type="match status" value="1"/>
</dbReference>
<comment type="similarity">
    <text evidence="2">Belongs to the CPA3 antiporters (TC 2.A.63) subunit F family.</text>
</comment>
<evidence type="ECO:0000256" key="7">
    <source>
        <dbReference type="ARBA" id="ARBA00023136"/>
    </source>
</evidence>
<name>A0ABS1CPB3_9GAMM</name>
<comment type="subcellular location">
    <subcellularLocation>
        <location evidence="1">Cell membrane</location>
        <topology evidence="1">Multi-pass membrane protein</topology>
    </subcellularLocation>
</comment>
<evidence type="ECO:0000256" key="5">
    <source>
        <dbReference type="ARBA" id="ARBA00022692"/>
    </source>
</evidence>
<feature type="transmembrane region" description="Helical" evidence="8">
    <location>
        <begin position="35"/>
        <end position="55"/>
    </location>
</feature>
<evidence type="ECO:0000256" key="3">
    <source>
        <dbReference type="ARBA" id="ARBA00022448"/>
    </source>
</evidence>
<dbReference type="EMBL" id="NRRV01000107">
    <property type="protein sequence ID" value="MBK1633687.1"/>
    <property type="molecule type" value="Genomic_DNA"/>
</dbReference>
<evidence type="ECO:0000256" key="2">
    <source>
        <dbReference type="ARBA" id="ARBA00009212"/>
    </source>
</evidence>
<keyword evidence="7 8" id="KW-0472">Membrane</keyword>
<comment type="caution">
    <text evidence="9">The sequence shown here is derived from an EMBL/GenBank/DDBJ whole genome shotgun (WGS) entry which is preliminary data.</text>
</comment>
<keyword evidence="10" id="KW-1185">Reference proteome</keyword>
<gene>
    <name evidence="9" type="ORF">CKO31_23680</name>
</gene>
<evidence type="ECO:0000313" key="10">
    <source>
        <dbReference type="Proteomes" id="UP000748752"/>
    </source>
</evidence>
<keyword evidence="4" id="KW-1003">Cell membrane</keyword>
<sequence>MTLLYLALAVFLLLTLAAGFWRVRHGPTAADRMLAAQLFGTTAAAILLLLAEALALPALRDVALVLALLAVIAVIAFTASVKTPTPDQDSGDD</sequence>
<dbReference type="Proteomes" id="UP000748752">
    <property type="component" value="Unassembled WGS sequence"/>
</dbReference>
<dbReference type="PANTHER" id="PTHR34702:SF1">
    <property type="entry name" value="NA(+)_H(+) ANTIPORTER SUBUNIT F"/>
    <property type="match status" value="1"/>
</dbReference>
<dbReference type="RefSeq" id="WP_200242784.1">
    <property type="nucleotide sequence ID" value="NZ_NRRV01000107.1"/>
</dbReference>
<evidence type="ECO:0000256" key="1">
    <source>
        <dbReference type="ARBA" id="ARBA00004651"/>
    </source>
</evidence>